<evidence type="ECO:0000313" key="2">
    <source>
        <dbReference type="Proteomes" id="UP000463939"/>
    </source>
</evidence>
<organism evidence="1 2">
    <name type="scientific">Sulfuriferula nivalis</name>
    <dbReference type="NCBI Taxonomy" id="2675298"/>
    <lineage>
        <taxon>Bacteria</taxon>
        <taxon>Pseudomonadati</taxon>
        <taxon>Pseudomonadota</taxon>
        <taxon>Betaproteobacteria</taxon>
        <taxon>Nitrosomonadales</taxon>
        <taxon>Sulfuricellaceae</taxon>
        <taxon>Sulfuriferula</taxon>
    </lineage>
</organism>
<gene>
    <name evidence="1" type="ORF">SFSGTM_13070</name>
</gene>
<sequence length="244" mass="26726">MPQEFAGGEGELCQGYVVRLASLNEVPALLEETIWGSNSIDKTVIHLTLKTNTGWARTCSITILAKRRYTVMDQFCDGNYCDALASIAPNLSDLRHANENGVDQPSNPSDLDLRGTKRDTFMNMVRIAEKQGIKQDFEIPTLGKKHVPSIYSDRTFVGWDTQLVPIVLDGHIFLGKIGTAGFGTHYGSADVLAVYKLSGDHLKPVAGFCLDVASKIVDKVIVNNSPDSVSSKTPLMRHKNPKAH</sequence>
<keyword evidence="2" id="KW-1185">Reference proteome</keyword>
<accession>A0A809RFJ3</accession>
<protein>
    <submittedName>
        <fullName evidence="1">Uncharacterized protein</fullName>
    </submittedName>
</protein>
<dbReference type="KEGG" id="sniv:SFSGTM_13070"/>
<dbReference type="Proteomes" id="UP000463939">
    <property type="component" value="Chromosome"/>
</dbReference>
<reference evidence="2" key="1">
    <citation type="submission" date="2019-11" db="EMBL/GenBank/DDBJ databases">
        <title>Isolation and characterization of a novel species in the genus Sulfuriferula.</title>
        <authorList>
            <person name="Mochizuki J."/>
            <person name="Kojima H."/>
            <person name="Fukui M."/>
        </authorList>
    </citation>
    <scope>NUCLEOTIDE SEQUENCE [LARGE SCALE GENOMIC DNA]</scope>
    <source>
        <strain evidence="2">SGTM</strain>
    </source>
</reference>
<name>A0A809RFJ3_9PROT</name>
<proteinExistence type="predicted"/>
<dbReference type="EMBL" id="AP021881">
    <property type="protein sequence ID" value="BBP00599.1"/>
    <property type="molecule type" value="Genomic_DNA"/>
</dbReference>
<evidence type="ECO:0000313" key="1">
    <source>
        <dbReference type="EMBL" id="BBP00599.1"/>
    </source>
</evidence>
<dbReference type="AlphaFoldDB" id="A0A809RFJ3"/>